<evidence type="ECO:0000313" key="1">
    <source>
        <dbReference type="EMBL" id="SDL06410.1"/>
    </source>
</evidence>
<keyword evidence="2" id="KW-1185">Reference proteome</keyword>
<dbReference type="STRING" id="686624.SAMN04488242_0002"/>
<protein>
    <submittedName>
        <fullName evidence="1">Uncharacterized protein</fullName>
    </submittedName>
</protein>
<reference evidence="1 2" key="1">
    <citation type="submission" date="2016-10" db="EMBL/GenBank/DDBJ databases">
        <authorList>
            <person name="de Groot N.N."/>
        </authorList>
    </citation>
    <scope>NUCLEOTIDE SEQUENCE [LARGE SCALE GENOMIC DNA]</scope>
    <source>
        <strain evidence="1 2">CGMCC 1.9159</strain>
    </source>
</reference>
<organism evidence="1 2">
    <name type="scientific">Tessaracoccus oleiagri</name>
    <dbReference type="NCBI Taxonomy" id="686624"/>
    <lineage>
        <taxon>Bacteria</taxon>
        <taxon>Bacillati</taxon>
        <taxon>Actinomycetota</taxon>
        <taxon>Actinomycetes</taxon>
        <taxon>Propionibacteriales</taxon>
        <taxon>Propionibacteriaceae</taxon>
        <taxon>Tessaracoccus</taxon>
    </lineage>
</organism>
<evidence type="ECO:0000313" key="2">
    <source>
        <dbReference type="Proteomes" id="UP000199475"/>
    </source>
</evidence>
<dbReference type="AlphaFoldDB" id="A0A1G9H0D3"/>
<name>A0A1G9H0D3_9ACTN</name>
<proteinExistence type="predicted"/>
<gene>
    <name evidence="1" type="ORF">SAMN04488242_0002</name>
</gene>
<sequence>MITKKVSELNHSDVGKYVFVRQHEGRTANGGLSLVVMQPDCVTLHIGHYSLRGLDPDTEIEVSAE</sequence>
<accession>A0A1G9H0D3</accession>
<dbReference type="EMBL" id="FNGP01000001">
    <property type="protein sequence ID" value="SDL06410.1"/>
    <property type="molecule type" value="Genomic_DNA"/>
</dbReference>
<dbReference type="Proteomes" id="UP000199475">
    <property type="component" value="Unassembled WGS sequence"/>
</dbReference>
<dbReference type="RefSeq" id="WP_093247695.1">
    <property type="nucleotide sequence ID" value="NZ_FNGP01000001.1"/>
</dbReference>